<dbReference type="SUPFAM" id="SSF53056">
    <property type="entry name" value="beta-carbonic anhydrase, cab"/>
    <property type="match status" value="1"/>
</dbReference>
<evidence type="ECO:0000256" key="6">
    <source>
        <dbReference type="ARBA" id="ARBA00023239"/>
    </source>
</evidence>
<evidence type="ECO:0000313" key="9">
    <source>
        <dbReference type="EMBL" id="GAA4651845.1"/>
    </source>
</evidence>
<organism evidence="9 10">
    <name type="scientific">Kistimonas scapharcae</name>
    <dbReference type="NCBI Taxonomy" id="1036133"/>
    <lineage>
        <taxon>Bacteria</taxon>
        <taxon>Pseudomonadati</taxon>
        <taxon>Pseudomonadota</taxon>
        <taxon>Gammaproteobacteria</taxon>
        <taxon>Oceanospirillales</taxon>
        <taxon>Endozoicomonadaceae</taxon>
        <taxon>Kistimonas</taxon>
    </lineage>
</organism>
<evidence type="ECO:0000256" key="2">
    <source>
        <dbReference type="ARBA" id="ARBA00006217"/>
    </source>
</evidence>
<keyword evidence="5 8" id="KW-0862">Zinc</keyword>
<comment type="caution">
    <text evidence="9">The sequence shown here is derived from an EMBL/GenBank/DDBJ whole genome shotgun (WGS) entry which is preliminary data.</text>
</comment>
<comment type="catalytic activity">
    <reaction evidence="7 8">
        <text>hydrogencarbonate + H(+) = CO2 + H2O</text>
        <dbReference type="Rhea" id="RHEA:10748"/>
        <dbReference type="ChEBI" id="CHEBI:15377"/>
        <dbReference type="ChEBI" id="CHEBI:15378"/>
        <dbReference type="ChEBI" id="CHEBI:16526"/>
        <dbReference type="ChEBI" id="CHEBI:17544"/>
        <dbReference type="EC" id="4.2.1.1"/>
    </reaction>
</comment>
<keyword evidence="4" id="KW-0479">Metal-binding</keyword>
<dbReference type="Gene3D" id="3.40.1050.10">
    <property type="entry name" value="Carbonic anhydrase"/>
    <property type="match status" value="1"/>
</dbReference>
<sequence>MDSLKPLLTNNRTWAQENKTQDPDFFSRLSAGQSPQYLWIGCCDSRVPAEMLTGAQPGDLLVHRNVANMVLHDDTNCLSVLQFAVEALKIKHIVVAGHYDCGGVKAALNGGVSGKLGCWLHHLEDIYQQHKAQFDLLTDEEERINLLCELNVAHQVVNVANTTTVRKAWQNHFPLTIHGCIYDIGDGLLKEIGVSVNGPDAIPAQFQSADHG</sequence>
<evidence type="ECO:0000256" key="4">
    <source>
        <dbReference type="ARBA" id="ARBA00022723"/>
    </source>
</evidence>
<comment type="similarity">
    <text evidence="2 8">Belongs to the beta-class carbonic anhydrase family.</text>
</comment>
<keyword evidence="10" id="KW-1185">Reference proteome</keyword>
<evidence type="ECO:0000256" key="5">
    <source>
        <dbReference type="ARBA" id="ARBA00022833"/>
    </source>
</evidence>
<keyword evidence="6 8" id="KW-0456">Lyase</keyword>
<dbReference type="CDD" id="cd00883">
    <property type="entry name" value="beta_CA_cladeA"/>
    <property type="match status" value="1"/>
</dbReference>
<dbReference type="InterPro" id="IPR001765">
    <property type="entry name" value="Carbonic_anhydrase"/>
</dbReference>
<gene>
    <name evidence="9" type="primary">can_2</name>
    <name evidence="9" type="ORF">GCM10023116_41290</name>
</gene>
<comment type="cofactor">
    <cofactor evidence="1">
        <name>Zn(2+)</name>
        <dbReference type="ChEBI" id="CHEBI:29105"/>
    </cofactor>
</comment>
<accession>A0ABP8VA03</accession>
<dbReference type="SMART" id="SM00947">
    <property type="entry name" value="Pro_CA"/>
    <property type="match status" value="1"/>
</dbReference>
<dbReference type="InterPro" id="IPR015892">
    <property type="entry name" value="Carbonic_anhydrase_CS"/>
</dbReference>
<dbReference type="PROSITE" id="PS00705">
    <property type="entry name" value="PROK_CO2_ANHYDRASE_2"/>
    <property type="match status" value="1"/>
</dbReference>
<dbReference type="EMBL" id="BAABFL010000464">
    <property type="protein sequence ID" value="GAA4651845.1"/>
    <property type="molecule type" value="Genomic_DNA"/>
</dbReference>
<dbReference type="Pfam" id="PF00484">
    <property type="entry name" value="Pro_CA"/>
    <property type="match status" value="1"/>
</dbReference>
<evidence type="ECO:0000256" key="8">
    <source>
        <dbReference type="RuleBase" id="RU003956"/>
    </source>
</evidence>
<dbReference type="RefSeq" id="WP_345198300.1">
    <property type="nucleotide sequence ID" value="NZ_BAABFL010000464.1"/>
</dbReference>
<evidence type="ECO:0000256" key="7">
    <source>
        <dbReference type="ARBA" id="ARBA00048348"/>
    </source>
</evidence>
<dbReference type="Proteomes" id="UP001500604">
    <property type="component" value="Unassembled WGS sequence"/>
</dbReference>
<comment type="function">
    <text evidence="8">Reversible hydration of carbon dioxide.</text>
</comment>
<evidence type="ECO:0000256" key="1">
    <source>
        <dbReference type="ARBA" id="ARBA00001947"/>
    </source>
</evidence>
<protein>
    <recommendedName>
        <fullName evidence="3 8">Carbonic anhydrase</fullName>
        <ecNumber evidence="3 8">4.2.1.1</ecNumber>
    </recommendedName>
    <alternativeName>
        <fullName evidence="8">Carbonate dehydratase</fullName>
    </alternativeName>
</protein>
<name>A0ABP8VA03_9GAMM</name>
<dbReference type="EC" id="4.2.1.1" evidence="3 8"/>
<dbReference type="InterPro" id="IPR036874">
    <property type="entry name" value="Carbonic_anhydrase_sf"/>
</dbReference>
<reference evidence="10" key="1">
    <citation type="journal article" date="2019" name="Int. J. Syst. Evol. Microbiol.">
        <title>The Global Catalogue of Microorganisms (GCM) 10K type strain sequencing project: providing services to taxonomists for standard genome sequencing and annotation.</title>
        <authorList>
            <consortium name="The Broad Institute Genomics Platform"/>
            <consortium name="The Broad Institute Genome Sequencing Center for Infectious Disease"/>
            <person name="Wu L."/>
            <person name="Ma J."/>
        </authorList>
    </citation>
    <scope>NUCLEOTIDE SEQUENCE [LARGE SCALE GENOMIC DNA]</scope>
    <source>
        <strain evidence="10">JCM 17805</strain>
    </source>
</reference>
<evidence type="ECO:0000313" key="10">
    <source>
        <dbReference type="Proteomes" id="UP001500604"/>
    </source>
</evidence>
<dbReference type="PANTHER" id="PTHR11002:SF76">
    <property type="entry name" value="CARBONIC ANHYDRASE"/>
    <property type="match status" value="1"/>
</dbReference>
<evidence type="ECO:0000256" key="3">
    <source>
        <dbReference type="ARBA" id="ARBA00012925"/>
    </source>
</evidence>
<proteinExistence type="inferred from homology"/>
<dbReference type="PANTHER" id="PTHR11002">
    <property type="entry name" value="CARBONIC ANHYDRASE"/>
    <property type="match status" value="1"/>
</dbReference>